<feature type="transmembrane region" description="Helical" evidence="1">
    <location>
        <begin position="144"/>
        <end position="165"/>
    </location>
</feature>
<dbReference type="HOGENOM" id="CLU_1537880_0_0_4"/>
<accession>D9SCA6</accession>
<keyword evidence="3" id="KW-1185">Reference proteome</keyword>
<organism evidence="2 3">
    <name type="scientific">Gallionella capsiferriformans (strain ES-2)</name>
    <name type="common">Gallionella ferruginea capsiferriformans (strain ES-2)</name>
    <dbReference type="NCBI Taxonomy" id="395494"/>
    <lineage>
        <taxon>Bacteria</taxon>
        <taxon>Pseudomonadati</taxon>
        <taxon>Pseudomonadota</taxon>
        <taxon>Betaproteobacteria</taxon>
        <taxon>Nitrosomonadales</taxon>
        <taxon>Gallionellaceae</taxon>
        <taxon>Gallionella</taxon>
    </lineage>
</organism>
<dbReference type="STRING" id="395494.Galf_0528"/>
<reference evidence="2 3" key="1">
    <citation type="submission" date="2010-08" db="EMBL/GenBank/DDBJ databases">
        <title>Complete sequence of Gallionella capsiferriformans ES-2.</title>
        <authorList>
            <consortium name="US DOE Joint Genome Institute"/>
            <person name="Lucas S."/>
            <person name="Copeland A."/>
            <person name="Lapidus A."/>
            <person name="Cheng J.-F."/>
            <person name="Bruce D."/>
            <person name="Goodwin L."/>
            <person name="Pitluck S."/>
            <person name="Chertkov O."/>
            <person name="Davenport K.W."/>
            <person name="Detter J.C."/>
            <person name="Han C."/>
            <person name="Tapia R."/>
            <person name="Land M."/>
            <person name="Hauser L."/>
            <person name="Chang Y.-J."/>
            <person name="Jeffries C."/>
            <person name="Kyrpides N."/>
            <person name="Ivanova N."/>
            <person name="Mikhailova N."/>
            <person name="Shelobolina E.S."/>
            <person name="Picardal F."/>
            <person name="Roden E."/>
            <person name="Emerson D."/>
            <person name="Woyke T."/>
        </authorList>
    </citation>
    <scope>NUCLEOTIDE SEQUENCE [LARGE SCALE GENOMIC DNA]</scope>
    <source>
        <strain evidence="2 3">ES-2</strain>
    </source>
</reference>
<name>D9SCA6_GALCS</name>
<keyword evidence="1" id="KW-0472">Membrane</keyword>
<evidence type="ECO:0000313" key="2">
    <source>
        <dbReference type="EMBL" id="ADL54571.1"/>
    </source>
</evidence>
<dbReference type="AlphaFoldDB" id="D9SCA6"/>
<dbReference type="eggNOG" id="ENOG502ZC4V">
    <property type="taxonomic scope" value="Bacteria"/>
</dbReference>
<feature type="transmembrane region" description="Helical" evidence="1">
    <location>
        <begin position="91"/>
        <end position="111"/>
    </location>
</feature>
<protein>
    <recommendedName>
        <fullName evidence="4">Transmembrane protein</fullName>
    </recommendedName>
</protein>
<gene>
    <name evidence="2" type="ordered locus">Galf_0528</name>
</gene>
<dbReference type="EMBL" id="CP002159">
    <property type="protein sequence ID" value="ADL54571.1"/>
    <property type="molecule type" value="Genomic_DNA"/>
</dbReference>
<proteinExistence type="predicted"/>
<evidence type="ECO:0000256" key="1">
    <source>
        <dbReference type="SAM" id="Phobius"/>
    </source>
</evidence>
<feature type="transmembrane region" description="Helical" evidence="1">
    <location>
        <begin position="12"/>
        <end position="31"/>
    </location>
</feature>
<feature type="transmembrane region" description="Helical" evidence="1">
    <location>
        <begin position="63"/>
        <end position="84"/>
    </location>
</feature>
<dbReference type="RefSeq" id="WP_013292514.1">
    <property type="nucleotide sequence ID" value="NC_014394.1"/>
</dbReference>
<evidence type="ECO:0000313" key="3">
    <source>
        <dbReference type="Proteomes" id="UP000001235"/>
    </source>
</evidence>
<evidence type="ECO:0008006" key="4">
    <source>
        <dbReference type="Google" id="ProtNLM"/>
    </source>
</evidence>
<dbReference type="Proteomes" id="UP000001235">
    <property type="component" value="Chromosome"/>
</dbReference>
<sequence>MNEEDSGEWEPVTGWGVASYLFFALLILWLSHSEGHWVFLLDNANLALHEAGHPALSLISDRLTVYGGTLMQLVFPLSAGFHFYRRGETLSVAFAVLWLGENLFNIAVYMADARVQILPLVGNGEHDWTEIFSRWGVLDWDTGIAALVRVAGWLLILAAAVWLGYRHRSASVTF</sequence>
<keyword evidence="1" id="KW-1133">Transmembrane helix</keyword>
<keyword evidence="1" id="KW-0812">Transmembrane</keyword>
<dbReference type="KEGG" id="gca:Galf_0528"/>